<name>A0AAW1VQM0_RUBAR</name>
<reference evidence="9 10" key="1">
    <citation type="journal article" date="2023" name="G3 (Bethesda)">
        <title>A chromosome-length genome assembly and annotation of blackberry (Rubus argutus, cv. 'Hillquist').</title>
        <authorList>
            <person name="Bruna T."/>
            <person name="Aryal R."/>
            <person name="Dudchenko O."/>
            <person name="Sargent D.J."/>
            <person name="Mead D."/>
            <person name="Buti M."/>
            <person name="Cavallini A."/>
            <person name="Hytonen T."/>
            <person name="Andres J."/>
            <person name="Pham M."/>
            <person name="Weisz D."/>
            <person name="Mascagni F."/>
            <person name="Usai G."/>
            <person name="Natali L."/>
            <person name="Bassil N."/>
            <person name="Fernandez G.E."/>
            <person name="Lomsadze A."/>
            <person name="Armour M."/>
            <person name="Olukolu B."/>
            <person name="Poorten T."/>
            <person name="Britton C."/>
            <person name="Davik J."/>
            <person name="Ashrafi H."/>
            <person name="Aiden E.L."/>
            <person name="Borodovsky M."/>
            <person name="Worthington M."/>
        </authorList>
    </citation>
    <scope>NUCLEOTIDE SEQUENCE [LARGE SCALE GENOMIC DNA]</scope>
    <source>
        <strain evidence="9">PI 553951</strain>
    </source>
</reference>
<dbReference type="AlphaFoldDB" id="A0AAW1VQM0"/>
<comment type="similarity">
    <text evidence="2">Belongs to the syntaxin family.</text>
</comment>
<evidence type="ECO:0000256" key="7">
    <source>
        <dbReference type="ARBA" id="ARBA00023054"/>
    </source>
</evidence>
<organism evidence="9 10">
    <name type="scientific">Rubus argutus</name>
    <name type="common">Southern blackberry</name>
    <dbReference type="NCBI Taxonomy" id="59490"/>
    <lineage>
        <taxon>Eukaryota</taxon>
        <taxon>Viridiplantae</taxon>
        <taxon>Streptophyta</taxon>
        <taxon>Embryophyta</taxon>
        <taxon>Tracheophyta</taxon>
        <taxon>Spermatophyta</taxon>
        <taxon>Magnoliopsida</taxon>
        <taxon>eudicotyledons</taxon>
        <taxon>Gunneridae</taxon>
        <taxon>Pentapetalae</taxon>
        <taxon>rosids</taxon>
        <taxon>fabids</taxon>
        <taxon>Rosales</taxon>
        <taxon>Rosaceae</taxon>
        <taxon>Rosoideae</taxon>
        <taxon>Rosoideae incertae sedis</taxon>
        <taxon>Rubus</taxon>
    </lineage>
</organism>
<evidence type="ECO:0000256" key="2">
    <source>
        <dbReference type="ARBA" id="ARBA00009063"/>
    </source>
</evidence>
<evidence type="ECO:0000256" key="5">
    <source>
        <dbReference type="ARBA" id="ARBA00022927"/>
    </source>
</evidence>
<comment type="caution">
    <text evidence="9">The sequence shown here is derived from an EMBL/GenBank/DDBJ whole genome shotgun (WGS) entry which is preliminary data.</text>
</comment>
<keyword evidence="6" id="KW-1133">Transmembrane helix</keyword>
<evidence type="ECO:0000256" key="8">
    <source>
        <dbReference type="ARBA" id="ARBA00023136"/>
    </source>
</evidence>
<dbReference type="PANTHER" id="PTHR15959:SF0">
    <property type="entry name" value="SYNTAXIN-18"/>
    <property type="match status" value="1"/>
</dbReference>
<dbReference type="GO" id="GO:0006890">
    <property type="term" value="P:retrograde vesicle-mediated transport, Golgi to endoplasmic reticulum"/>
    <property type="evidence" value="ECO:0007669"/>
    <property type="project" value="TreeGrafter"/>
</dbReference>
<dbReference type="Proteomes" id="UP001457282">
    <property type="component" value="Unassembled WGS sequence"/>
</dbReference>
<dbReference type="GO" id="GO:0005783">
    <property type="term" value="C:endoplasmic reticulum"/>
    <property type="evidence" value="ECO:0007669"/>
    <property type="project" value="TreeGrafter"/>
</dbReference>
<keyword evidence="7" id="KW-0175">Coiled coil</keyword>
<dbReference type="GO" id="GO:0015031">
    <property type="term" value="P:protein transport"/>
    <property type="evidence" value="ECO:0007669"/>
    <property type="project" value="UniProtKB-KW"/>
</dbReference>
<evidence type="ECO:0000313" key="9">
    <source>
        <dbReference type="EMBL" id="KAK9910644.1"/>
    </source>
</evidence>
<keyword evidence="4" id="KW-0812">Transmembrane</keyword>
<proteinExistence type="inferred from homology"/>
<evidence type="ECO:0000256" key="1">
    <source>
        <dbReference type="ARBA" id="ARBA00004211"/>
    </source>
</evidence>
<dbReference type="GO" id="GO:0031201">
    <property type="term" value="C:SNARE complex"/>
    <property type="evidence" value="ECO:0007669"/>
    <property type="project" value="TreeGrafter"/>
</dbReference>
<keyword evidence="10" id="KW-1185">Reference proteome</keyword>
<evidence type="ECO:0000256" key="3">
    <source>
        <dbReference type="ARBA" id="ARBA00022448"/>
    </source>
</evidence>
<accession>A0AAW1VQM0</accession>
<dbReference type="EMBL" id="JBEDUW010000007">
    <property type="protein sequence ID" value="KAK9910644.1"/>
    <property type="molecule type" value="Genomic_DNA"/>
</dbReference>
<protein>
    <submittedName>
        <fullName evidence="9">Uncharacterized protein</fullName>
    </submittedName>
</protein>
<evidence type="ECO:0000313" key="10">
    <source>
        <dbReference type="Proteomes" id="UP001457282"/>
    </source>
</evidence>
<evidence type="ECO:0000256" key="4">
    <source>
        <dbReference type="ARBA" id="ARBA00022692"/>
    </source>
</evidence>
<keyword evidence="5" id="KW-0653">Protein transport</keyword>
<keyword evidence="3" id="KW-0813">Transport</keyword>
<keyword evidence="8" id="KW-0472">Membrane</keyword>
<gene>
    <name evidence="9" type="ORF">M0R45_034599</name>
</gene>
<evidence type="ECO:0000256" key="6">
    <source>
        <dbReference type="ARBA" id="ARBA00022989"/>
    </source>
</evidence>
<comment type="subcellular location">
    <subcellularLocation>
        <location evidence="1">Membrane</location>
        <topology evidence="1">Single-pass type IV membrane protein</topology>
    </subcellularLocation>
</comment>
<dbReference type="PANTHER" id="PTHR15959">
    <property type="entry name" value="SYNTAXIN-18"/>
    <property type="match status" value="1"/>
</dbReference>
<sequence length="152" mass="17585">MAKFRDRMEDFKDDVRHAAISSGYNEVLQLIPIKTLESIGALEQFMLKHRKNYVDFHRTIERETDSIEQHELFQQTTLLRITHITKLCAFAFTCCSLFFQSVFICCFIKLCQEQIDVLKNSNNDDEAKSNGWLGIEANRSNADTLAHKHGVV</sequence>